<comment type="caution">
    <text evidence="6">The sequence shown here is derived from an EMBL/GenBank/DDBJ whole genome shotgun (WGS) entry which is preliminary data.</text>
</comment>
<keyword evidence="1 5" id="KW-1003">Cell membrane</keyword>
<dbReference type="PANTHER" id="PTHR36917">
    <property type="entry name" value="INTRACELLULAR SEPTATION PROTEIN A-RELATED"/>
    <property type="match status" value="1"/>
</dbReference>
<keyword evidence="2 5" id="KW-0812">Transmembrane</keyword>
<dbReference type="InterPro" id="IPR006008">
    <property type="entry name" value="YciB"/>
</dbReference>
<feature type="transmembrane region" description="Helical" evidence="5">
    <location>
        <begin position="41"/>
        <end position="70"/>
    </location>
</feature>
<feature type="transmembrane region" description="Helical" evidence="5">
    <location>
        <begin position="184"/>
        <end position="204"/>
    </location>
</feature>
<evidence type="ECO:0000313" key="6">
    <source>
        <dbReference type="EMBL" id="PWN56931.1"/>
    </source>
</evidence>
<evidence type="ECO:0000313" key="7">
    <source>
        <dbReference type="Proteomes" id="UP000251800"/>
    </source>
</evidence>
<dbReference type="EMBL" id="QEQK01000004">
    <property type="protein sequence ID" value="PWN56931.1"/>
    <property type="molecule type" value="Genomic_DNA"/>
</dbReference>
<dbReference type="PANTHER" id="PTHR36917:SF1">
    <property type="entry name" value="INNER MEMBRANE-SPANNING PROTEIN YCIB"/>
    <property type="match status" value="1"/>
</dbReference>
<comment type="subcellular location">
    <subcellularLocation>
        <location evidence="5">Cell inner membrane</location>
        <topology evidence="5">Multi-pass membrane protein</topology>
    </subcellularLocation>
</comment>
<name>A0A363UND6_9GAMM</name>
<dbReference type="HAMAP" id="MF_00189">
    <property type="entry name" value="YciB"/>
    <property type="match status" value="1"/>
</dbReference>
<evidence type="ECO:0000256" key="2">
    <source>
        <dbReference type="ARBA" id="ARBA00022692"/>
    </source>
</evidence>
<comment type="function">
    <text evidence="5">Plays a role in cell envelope biogenesis, maintenance of cell envelope integrity and membrane homeostasis.</text>
</comment>
<evidence type="ECO:0000256" key="5">
    <source>
        <dbReference type="HAMAP-Rule" id="MF_00189"/>
    </source>
</evidence>
<comment type="similarity">
    <text evidence="5">Belongs to the YciB family.</text>
</comment>
<evidence type="ECO:0000256" key="1">
    <source>
        <dbReference type="ARBA" id="ARBA00022475"/>
    </source>
</evidence>
<reference evidence="6 7" key="1">
    <citation type="submission" date="2018-05" db="EMBL/GenBank/DDBJ databases">
        <title>Abyssibacter profundi OUC007T gen. nov., sp. nov, a marine bacterium isolated from seawater of the Mariana Trench.</title>
        <authorList>
            <person name="Zhou S."/>
        </authorList>
    </citation>
    <scope>NUCLEOTIDE SEQUENCE [LARGE SCALE GENOMIC DNA]</scope>
    <source>
        <strain evidence="6 7">OUC007</strain>
    </source>
</reference>
<feature type="transmembrane region" description="Helical" evidence="5">
    <location>
        <begin position="152"/>
        <end position="172"/>
    </location>
</feature>
<keyword evidence="3 5" id="KW-1133">Transmembrane helix</keyword>
<dbReference type="Pfam" id="PF04279">
    <property type="entry name" value="IspA"/>
    <property type="match status" value="1"/>
</dbReference>
<proteinExistence type="inferred from homology"/>
<keyword evidence="7" id="KW-1185">Reference proteome</keyword>
<feature type="transmembrane region" description="Helical" evidence="5">
    <location>
        <begin position="82"/>
        <end position="99"/>
    </location>
</feature>
<evidence type="ECO:0000256" key="3">
    <source>
        <dbReference type="ARBA" id="ARBA00022989"/>
    </source>
</evidence>
<dbReference type="Proteomes" id="UP000251800">
    <property type="component" value="Unassembled WGS sequence"/>
</dbReference>
<gene>
    <name evidence="5" type="primary">yciB</name>
    <name evidence="6" type="ORF">DEH80_05055</name>
</gene>
<dbReference type="AlphaFoldDB" id="A0A363UND6"/>
<protein>
    <recommendedName>
        <fullName evidence="5">Inner membrane-spanning protein YciB</fullName>
    </recommendedName>
</protein>
<accession>A0A363UND6</accession>
<dbReference type="GO" id="GO:0005886">
    <property type="term" value="C:plasma membrane"/>
    <property type="evidence" value="ECO:0007669"/>
    <property type="project" value="UniProtKB-SubCell"/>
</dbReference>
<keyword evidence="4 5" id="KW-0472">Membrane</keyword>
<organism evidence="6 7">
    <name type="scientific">Abyssibacter profundi</name>
    <dbReference type="NCBI Taxonomy" id="2182787"/>
    <lineage>
        <taxon>Bacteria</taxon>
        <taxon>Pseudomonadati</taxon>
        <taxon>Pseudomonadota</taxon>
        <taxon>Gammaproteobacteria</taxon>
        <taxon>Chromatiales</taxon>
        <taxon>Oceanococcaceae</taxon>
        <taxon>Abyssibacter</taxon>
    </lineage>
</organism>
<keyword evidence="5" id="KW-0997">Cell inner membrane</keyword>
<evidence type="ECO:0000256" key="4">
    <source>
        <dbReference type="ARBA" id="ARBA00023136"/>
    </source>
</evidence>
<feature type="transmembrane region" description="Helical" evidence="5">
    <location>
        <begin position="111"/>
        <end position="131"/>
    </location>
</feature>
<sequence length="212" mass="23448">MNCDVLCHGFGSAGLGPQYRLKEDAAVILCRMKTLMDWLPALAFVAAYVVYDIYVATAVLIATLFAAVAVHRLRTGEWHKTNAIAAIIALLLGGLTLWIRDPMFIKLKPTAVYAIFAVVLAGSHFVGDKPLMARIPPSMIDLPDWLWSRINAAWAVFFLLCAVVNVPIAFYLPESTWVMIKTFGYTGASFLFLLAHLPFIAPYLPKEEEAQS</sequence>